<dbReference type="SUPFAM" id="SSF56112">
    <property type="entry name" value="Protein kinase-like (PK-like)"/>
    <property type="match status" value="1"/>
</dbReference>
<dbReference type="GO" id="GO:0004714">
    <property type="term" value="F:transmembrane receptor protein tyrosine kinase activity"/>
    <property type="evidence" value="ECO:0007669"/>
    <property type="project" value="UniProtKB-EC"/>
</dbReference>
<dbReference type="Proteomes" id="UP000230750">
    <property type="component" value="Unassembled WGS sequence"/>
</dbReference>
<dbReference type="PROSITE" id="PS50011">
    <property type="entry name" value="PROTEIN_KINASE_DOM"/>
    <property type="match status" value="1"/>
</dbReference>
<keyword evidence="22" id="KW-0460">Magnesium</keyword>
<feature type="binding site" evidence="21">
    <location>
        <position position="153"/>
    </location>
    <ligand>
        <name>ATP</name>
        <dbReference type="ChEBI" id="CHEBI:30616"/>
    </ligand>
</feature>
<dbReference type="Gene3D" id="3.30.200.20">
    <property type="entry name" value="Phosphorylase Kinase, domain 1"/>
    <property type="match status" value="1"/>
</dbReference>
<dbReference type="InterPro" id="IPR001245">
    <property type="entry name" value="Ser-Thr/Tyr_kinase_cat_dom"/>
</dbReference>
<keyword evidence="9" id="KW-0418">Kinase</keyword>
<feature type="domain" description="Protein kinase" evidence="24">
    <location>
        <begin position="8"/>
        <end position="284"/>
    </location>
</feature>
<feature type="binding site" evidence="21 23">
    <location>
        <position position="42"/>
    </location>
    <ligand>
        <name>ATP</name>
        <dbReference type="ChEBI" id="CHEBI:30616"/>
    </ligand>
</feature>
<keyword evidence="10 21" id="KW-0067">ATP-binding</keyword>
<dbReference type="InterPro" id="IPR008266">
    <property type="entry name" value="Tyr_kinase_AS"/>
</dbReference>
<feature type="non-terminal residue" evidence="25">
    <location>
        <position position="288"/>
    </location>
</feature>
<dbReference type="STRING" id="307972.A0A2G8KQS9"/>
<evidence type="ECO:0000256" key="12">
    <source>
        <dbReference type="ARBA" id="ARBA00023136"/>
    </source>
</evidence>
<keyword evidence="17" id="KW-0393">Immunoglobulin domain</keyword>
<dbReference type="InterPro" id="IPR011009">
    <property type="entry name" value="Kinase-like_dom_sf"/>
</dbReference>
<keyword evidence="13" id="KW-0829">Tyrosine-protein kinase</keyword>
<evidence type="ECO:0000256" key="19">
    <source>
        <dbReference type="ARBA" id="ARBA00056965"/>
    </source>
</evidence>
<dbReference type="InterPro" id="IPR017441">
    <property type="entry name" value="Protein_kinase_ATP_BS"/>
</dbReference>
<keyword evidence="4" id="KW-0808">Transferase</keyword>
<evidence type="ECO:0000313" key="25">
    <source>
        <dbReference type="EMBL" id="PIK50337.1"/>
    </source>
</evidence>
<keyword evidence="22" id="KW-0479">Metal-binding</keyword>
<dbReference type="GO" id="GO:0046872">
    <property type="term" value="F:metal ion binding"/>
    <property type="evidence" value="ECO:0007669"/>
    <property type="project" value="UniProtKB-KW"/>
</dbReference>
<evidence type="ECO:0000256" key="15">
    <source>
        <dbReference type="ARBA" id="ARBA00023170"/>
    </source>
</evidence>
<organism evidence="25 26">
    <name type="scientific">Stichopus japonicus</name>
    <name type="common">Sea cucumber</name>
    <dbReference type="NCBI Taxonomy" id="307972"/>
    <lineage>
        <taxon>Eukaryota</taxon>
        <taxon>Metazoa</taxon>
        <taxon>Echinodermata</taxon>
        <taxon>Eleutherozoa</taxon>
        <taxon>Echinozoa</taxon>
        <taxon>Holothuroidea</taxon>
        <taxon>Aspidochirotacea</taxon>
        <taxon>Aspidochirotida</taxon>
        <taxon>Stichopodidae</taxon>
        <taxon>Apostichopus</taxon>
    </lineage>
</organism>
<evidence type="ECO:0000256" key="13">
    <source>
        <dbReference type="ARBA" id="ARBA00023137"/>
    </source>
</evidence>
<keyword evidence="8 21" id="KW-0547">Nucleotide-binding</keyword>
<evidence type="ECO:0000256" key="6">
    <source>
        <dbReference type="ARBA" id="ARBA00022729"/>
    </source>
</evidence>
<evidence type="ECO:0000256" key="9">
    <source>
        <dbReference type="ARBA" id="ARBA00022777"/>
    </source>
</evidence>
<dbReference type="GO" id="GO:0007169">
    <property type="term" value="P:cell surface receptor protein tyrosine kinase signaling pathway"/>
    <property type="evidence" value="ECO:0007669"/>
    <property type="project" value="TreeGrafter"/>
</dbReference>
<comment type="catalytic activity">
    <reaction evidence="18">
        <text>L-tyrosyl-[protein] + ATP = O-phospho-L-tyrosyl-[protein] + ADP + H(+)</text>
        <dbReference type="Rhea" id="RHEA:10596"/>
        <dbReference type="Rhea" id="RHEA-COMP:10136"/>
        <dbReference type="Rhea" id="RHEA-COMP:20101"/>
        <dbReference type="ChEBI" id="CHEBI:15378"/>
        <dbReference type="ChEBI" id="CHEBI:30616"/>
        <dbReference type="ChEBI" id="CHEBI:46858"/>
        <dbReference type="ChEBI" id="CHEBI:61978"/>
        <dbReference type="ChEBI" id="CHEBI:456216"/>
        <dbReference type="EC" id="2.7.10.1"/>
    </reaction>
</comment>
<name>A0A2G8KQS9_STIJA</name>
<evidence type="ECO:0000256" key="21">
    <source>
        <dbReference type="PIRSR" id="PIRSR000615-2"/>
    </source>
</evidence>
<dbReference type="PROSITE" id="PS00109">
    <property type="entry name" value="PROTEIN_KINASE_TYR"/>
    <property type="match status" value="1"/>
</dbReference>
<dbReference type="GO" id="GO:0043235">
    <property type="term" value="C:receptor complex"/>
    <property type="evidence" value="ECO:0007669"/>
    <property type="project" value="TreeGrafter"/>
</dbReference>
<evidence type="ECO:0000256" key="1">
    <source>
        <dbReference type="ARBA" id="ARBA00004479"/>
    </source>
</evidence>
<feature type="binding site" evidence="22">
    <location>
        <position position="167"/>
    </location>
    <ligand>
        <name>Mg(2+)</name>
        <dbReference type="ChEBI" id="CHEBI:18420"/>
    </ligand>
</feature>
<dbReference type="GO" id="GO:0005524">
    <property type="term" value="F:ATP binding"/>
    <property type="evidence" value="ECO:0007669"/>
    <property type="project" value="UniProtKB-UniRule"/>
</dbReference>
<comment type="function">
    <text evidence="19">Receptor for basic fibroblast growth factor.</text>
</comment>
<dbReference type="EC" id="2.7.10.1" evidence="2"/>
<evidence type="ECO:0000256" key="3">
    <source>
        <dbReference type="ARBA" id="ARBA00022553"/>
    </source>
</evidence>
<gene>
    <name evidence="25" type="ORF">BSL78_12754</name>
</gene>
<evidence type="ECO:0000256" key="18">
    <source>
        <dbReference type="ARBA" id="ARBA00051243"/>
    </source>
</evidence>
<feature type="binding site" evidence="22">
    <location>
        <position position="154"/>
    </location>
    <ligand>
        <name>Mg(2+)</name>
        <dbReference type="ChEBI" id="CHEBI:18420"/>
    </ligand>
</feature>
<reference evidence="25 26" key="1">
    <citation type="journal article" date="2017" name="PLoS Biol.">
        <title>The sea cucumber genome provides insights into morphological evolution and visceral regeneration.</title>
        <authorList>
            <person name="Zhang X."/>
            <person name="Sun L."/>
            <person name="Yuan J."/>
            <person name="Sun Y."/>
            <person name="Gao Y."/>
            <person name="Zhang L."/>
            <person name="Li S."/>
            <person name="Dai H."/>
            <person name="Hamel J.F."/>
            <person name="Liu C."/>
            <person name="Yu Y."/>
            <person name="Liu S."/>
            <person name="Lin W."/>
            <person name="Guo K."/>
            <person name="Jin S."/>
            <person name="Xu P."/>
            <person name="Storey K.B."/>
            <person name="Huan P."/>
            <person name="Zhang T."/>
            <person name="Zhou Y."/>
            <person name="Zhang J."/>
            <person name="Lin C."/>
            <person name="Li X."/>
            <person name="Xing L."/>
            <person name="Huo D."/>
            <person name="Sun M."/>
            <person name="Wang L."/>
            <person name="Mercier A."/>
            <person name="Li F."/>
            <person name="Yang H."/>
            <person name="Xiang J."/>
        </authorList>
    </citation>
    <scope>NUCLEOTIDE SEQUENCE [LARGE SCALE GENOMIC DNA]</scope>
    <source>
        <strain evidence="25">Shaxun</strain>
        <tissue evidence="25">Muscle</tissue>
    </source>
</reference>
<keyword evidence="3" id="KW-0597">Phosphoprotein</keyword>
<keyword evidence="11" id="KW-1133">Transmembrane helix</keyword>
<dbReference type="Pfam" id="PF07714">
    <property type="entry name" value="PK_Tyr_Ser-Thr"/>
    <property type="match status" value="1"/>
</dbReference>
<dbReference type="FunFam" id="3.30.200.20:FF:000593">
    <property type="entry name" value="Predicted protein"/>
    <property type="match status" value="1"/>
</dbReference>
<evidence type="ECO:0000256" key="7">
    <source>
        <dbReference type="ARBA" id="ARBA00022737"/>
    </source>
</evidence>
<evidence type="ECO:0000256" key="16">
    <source>
        <dbReference type="ARBA" id="ARBA00023180"/>
    </source>
</evidence>
<dbReference type="AlphaFoldDB" id="A0A2G8KQS9"/>
<dbReference type="FunFam" id="1.10.510.10:FF:000190">
    <property type="entry name" value="Proto-oncogene tyrosine-protein kinase receptor Ret"/>
    <property type="match status" value="1"/>
</dbReference>
<feature type="active site" description="Proton acceptor" evidence="20">
    <location>
        <position position="149"/>
    </location>
</feature>
<keyword evidence="26" id="KW-1185">Reference proteome</keyword>
<accession>A0A2G8KQS9</accession>
<keyword evidence="15 25" id="KW-0675">Receptor</keyword>
<evidence type="ECO:0000256" key="11">
    <source>
        <dbReference type="ARBA" id="ARBA00022989"/>
    </source>
</evidence>
<evidence type="ECO:0000256" key="4">
    <source>
        <dbReference type="ARBA" id="ARBA00022679"/>
    </source>
</evidence>
<evidence type="ECO:0000259" key="24">
    <source>
        <dbReference type="PROSITE" id="PS50011"/>
    </source>
</evidence>
<dbReference type="PANTHER" id="PTHR24416:SF621">
    <property type="entry name" value="TYROSINE KINASE RECEPTOR CAD96CA"/>
    <property type="match status" value="1"/>
</dbReference>
<evidence type="ECO:0000256" key="22">
    <source>
        <dbReference type="PIRSR" id="PIRSR000615-3"/>
    </source>
</evidence>
<evidence type="ECO:0000256" key="20">
    <source>
        <dbReference type="PIRSR" id="PIRSR000615-1"/>
    </source>
</evidence>
<dbReference type="GO" id="GO:0005886">
    <property type="term" value="C:plasma membrane"/>
    <property type="evidence" value="ECO:0007669"/>
    <property type="project" value="TreeGrafter"/>
</dbReference>
<evidence type="ECO:0000256" key="8">
    <source>
        <dbReference type="ARBA" id="ARBA00022741"/>
    </source>
</evidence>
<evidence type="ECO:0000256" key="2">
    <source>
        <dbReference type="ARBA" id="ARBA00011902"/>
    </source>
</evidence>
<dbReference type="PANTHER" id="PTHR24416">
    <property type="entry name" value="TYROSINE-PROTEIN KINASE RECEPTOR"/>
    <property type="match status" value="1"/>
</dbReference>
<dbReference type="EMBL" id="MRZV01000422">
    <property type="protein sequence ID" value="PIK50337.1"/>
    <property type="molecule type" value="Genomic_DNA"/>
</dbReference>
<keyword evidence="16" id="KW-0325">Glycoprotein</keyword>
<evidence type="ECO:0000256" key="5">
    <source>
        <dbReference type="ARBA" id="ARBA00022692"/>
    </source>
</evidence>
<dbReference type="CDD" id="cd00192">
    <property type="entry name" value="PTKc"/>
    <property type="match status" value="1"/>
</dbReference>
<evidence type="ECO:0000256" key="10">
    <source>
        <dbReference type="ARBA" id="ARBA00022840"/>
    </source>
</evidence>
<keyword evidence="7" id="KW-0677">Repeat</keyword>
<dbReference type="InterPro" id="IPR050122">
    <property type="entry name" value="RTK"/>
</dbReference>
<evidence type="ECO:0000313" key="26">
    <source>
        <dbReference type="Proteomes" id="UP000230750"/>
    </source>
</evidence>
<evidence type="ECO:0000256" key="17">
    <source>
        <dbReference type="ARBA" id="ARBA00023319"/>
    </source>
</evidence>
<keyword evidence="6" id="KW-0732">Signal</keyword>
<keyword evidence="14" id="KW-1015">Disulfide bond</keyword>
<sequence>MEFPRSNLKFLQEIGSGAFATVYKAEAYGIIKPKQKSIMAVKVLKENASDNDKKDFMKELSLFKSIGKHENLVRMYGCCTEKDPVYLIMEFLPKGNLQQHLRSLVNDADGSYANKMAENQLSAAELLTYGIQISKGMEFLDSKKCVHRDLAARNILLGEGFVCKISDFGLARDVADSQQYEMKSRGRVPVRWMAPESLMQNMYTTKSDAWSFGILMWEIITLGSHPYPGMSPRQVMQSVQNGDRLPQPDHCSDEMYSLLQLCWEQDPAKRPSFTQIRMSLEDMMEADQ</sequence>
<comment type="subcellular location">
    <subcellularLocation>
        <location evidence="1">Membrane</location>
        <topology evidence="1">Single-pass type I membrane protein</topology>
    </subcellularLocation>
</comment>
<dbReference type="SMART" id="SM00219">
    <property type="entry name" value="TyrKc"/>
    <property type="match status" value="1"/>
</dbReference>
<dbReference type="InterPro" id="IPR000719">
    <property type="entry name" value="Prot_kinase_dom"/>
</dbReference>
<keyword evidence="5" id="KW-0812">Transmembrane</keyword>
<dbReference type="PIRSF" id="PIRSF000615">
    <property type="entry name" value="TyrPK_CSF1-R"/>
    <property type="match status" value="1"/>
</dbReference>
<dbReference type="Gene3D" id="1.10.510.10">
    <property type="entry name" value="Transferase(Phosphotransferase) domain 1"/>
    <property type="match status" value="1"/>
</dbReference>
<proteinExistence type="predicted"/>
<dbReference type="PRINTS" id="PR00109">
    <property type="entry name" value="TYRKINASE"/>
</dbReference>
<evidence type="ECO:0000256" key="14">
    <source>
        <dbReference type="ARBA" id="ARBA00023157"/>
    </source>
</evidence>
<evidence type="ECO:0000256" key="23">
    <source>
        <dbReference type="PROSITE-ProRule" id="PRU10141"/>
    </source>
</evidence>
<dbReference type="OrthoDB" id="9976756at2759"/>
<dbReference type="PROSITE" id="PS00107">
    <property type="entry name" value="PROTEIN_KINASE_ATP"/>
    <property type="match status" value="1"/>
</dbReference>
<dbReference type="InterPro" id="IPR020635">
    <property type="entry name" value="Tyr_kinase_cat_dom"/>
</dbReference>
<comment type="caution">
    <text evidence="25">The sequence shown here is derived from an EMBL/GenBank/DDBJ whole genome shotgun (WGS) entry which is preliminary data.</text>
</comment>
<protein>
    <recommendedName>
        <fullName evidence="2">receptor protein-tyrosine kinase</fullName>
        <ecNumber evidence="2">2.7.10.1</ecNumber>
    </recommendedName>
</protein>
<keyword evidence="12" id="KW-0472">Membrane</keyword>